<dbReference type="RefSeq" id="WP_230822225.1">
    <property type="nucleotide sequence ID" value="NZ_JAJNCU010000005.1"/>
</dbReference>
<evidence type="ECO:0000313" key="1">
    <source>
        <dbReference type="EMBL" id="MET3111341.1"/>
    </source>
</evidence>
<accession>A0ABV2EA92</accession>
<dbReference type="Gene3D" id="2.40.110.10">
    <property type="entry name" value="Butyryl-CoA Dehydrogenase, subunit A, domain 2"/>
    <property type="match status" value="1"/>
</dbReference>
<reference evidence="1 2" key="1">
    <citation type="submission" date="2024-05" db="EMBL/GenBank/DDBJ databases">
        <title>Genomic Encyclopedia of Type Strains, Phase IV (KMG-IV): sequencing the most valuable type-strain genomes for metagenomic binning, comparative biology and taxonomic classification.</title>
        <authorList>
            <person name="Goeker M."/>
        </authorList>
    </citation>
    <scope>NUCLEOTIDE SEQUENCE [LARGE SCALE GENOMIC DNA]</scope>
    <source>
        <strain evidence="1 2">DSM 25286</strain>
    </source>
</reference>
<name>A0ABV2EA92_9STAP</name>
<comment type="caution">
    <text evidence="1">The sequence shown here is derived from an EMBL/GenBank/DDBJ whole genome shotgun (WGS) entry which is preliminary data.</text>
</comment>
<gene>
    <name evidence="1" type="ORF">ABHD89_001756</name>
</gene>
<evidence type="ECO:0000313" key="2">
    <source>
        <dbReference type="Proteomes" id="UP001549019"/>
    </source>
</evidence>
<dbReference type="Proteomes" id="UP001549019">
    <property type="component" value="Unassembled WGS sequence"/>
</dbReference>
<proteinExistence type="predicted"/>
<dbReference type="InterPro" id="IPR009100">
    <property type="entry name" value="AcylCoA_DH/oxidase_NM_dom_sf"/>
</dbReference>
<dbReference type="PANTHER" id="PTHR43884:SF12">
    <property type="entry name" value="ISOVALERYL-COA DEHYDROGENASE, MITOCHONDRIAL-RELATED"/>
    <property type="match status" value="1"/>
</dbReference>
<dbReference type="InterPro" id="IPR046373">
    <property type="entry name" value="Acyl-CoA_Oxase/DH_mid-dom_sf"/>
</dbReference>
<organism evidence="1 2">
    <name type="scientific">Salinicoccus halitifaciens</name>
    <dbReference type="NCBI Taxonomy" id="1073415"/>
    <lineage>
        <taxon>Bacteria</taxon>
        <taxon>Bacillati</taxon>
        <taxon>Bacillota</taxon>
        <taxon>Bacilli</taxon>
        <taxon>Bacillales</taxon>
        <taxon>Staphylococcaceae</taxon>
        <taxon>Salinicoccus</taxon>
    </lineage>
</organism>
<dbReference type="PANTHER" id="PTHR43884">
    <property type="entry name" value="ACYL-COA DEHYDROGENASE"/>
    <property type="match status" value="1"/>
</dbReference>
<dbReference type="EMBL" id="JBDZDV010000004">
    <property type="protein sequence ID" value="MET3111341.1"/>
    <property type="molecule type" value="Genomic_DNA"/>
</dbReference>
<keyword evidence="2" id="KW-1185">Reference proteome</keyword>
<sequence>MVIEENQTEDVLDSIIKSYLKPVVKKIDADAYYAEDYLLELGKAGLYRSDNLTKNELLAREILIVEKTAETCMTTAFNLWCHLAALTYLRNSDNQYLKNEILPSLERGDFLGATGLSNPMKYYSGLEPLHLRAQRQANGYVISGGLPSVSNLNENHWFGAVASLDENSEVMVFVPSNADGLKLKEKRGYMGVNGSATYGCRFDEVFIPDEWVIAAEVSDFIDKIRPFFVLYQTPLGLGVIKAAIKSMWKAPKRQGDINEYLPVQPEDIKRQWDELKYQLEILLRTDDLGNDLKALLQLKLDISNLAVKAAHGDMMYYGGAGYLQGSHPSRRLRETYFLLNLTPTLKHLEKELATYKDPMPSFPG</sequence>
<protein>
    <submittedName>
        <fullName evidence="1">Alkylation response protein AidB-like acyl-CoA dehydrogenase</fullName>
    </submittedName>
</protein>
<dbReference type="SUPFAM" id="SSF56645">
    <property type="entry name" value="Acyl-CoA dehydrogenase NM domain-like"/>
    <property type="match status" value="1"/>
</dbReference>